<evidence type="ECO:0000256" key="3">
    <source>
        <dbReference type="RuleBase" id="RU000461"/>
    </source>
</evidence>
<protein>
    <recommendedName>
        <fullName evidence="6">Cytochrome P450</fullName>
    </recommendedName>
</protein>
<keyword evidence="2 3" id="KW-0479">Metal-binding</keyword>
<dbReference type="InParanoid" id="B3S933"/>
<dbReference type="PhylomeDB" id="B3S933"/>
<comment type="similarity">
    <text evidence="1 3">Belongs to the cytochrome P450 family.</text>
</comment>
<evidence type="ECO:0000256" key="2">
    <source>
        <dbReference type="PIRSR" id="PIRSR602401-1"/>
    </source>
</evidence>
<organism evidence="4 5">
    <name type="scientific">Trichoplax adhaerens</name>
    <name type="common">Trichoplax reptans</name>
    <dbReference type="NCBI Taxonomy" id="10228"/>
    <lineage>
        <taxon>Eukaryota</taxon>
        <taxon>Metazoa</taxon>
        <taxon>Placozoa</taxon>
        <taxon>Uniplacotomia</taxon>
        <taxon>Trichoplacea</taxon>
        <taxon>Trichoplacidae</taxon>
        <taxon>Trichoplax</taxon>
    </lineage>
</organism>
<dbReference type="eggNOG" id="KOG0157">
    <property type="taxonomic scope" value="Eukaryota"/>
</dbReference>
<dbReference type="PANTHER" id="PTHR24291">
    <property type="entry name" value="CYTOCHROME P450 FAMILY 4"/>
    <property type="match status" value="1"/>
</dbReference>
<proteinExistence type="inferred from homology"/>
<dbReference type="GO" id="GO:0005506">
    <property type="term" value="F:iron ion binding"/>
    <property type="evidence" value="ECO:0007669"/>
    <property type="project" value="InterPro"/>
</dbReference>
<dbReference type="SUPFAM" id="SSF48264">
    <property type="entry name" value="Cytochrome P450"/>
    <property type="match status" value="1"/>
</dbReference>
<keyword evidence="2 3" id="KW-0408">Iron</keyword>
<gene>
    <name evidence="4" type="ORF">TRIADDRAFT_31445</name>
</gene>
<dbReference type="Gene3D" id="1.10.630.10">
    <property type="entry name" value="Cytochrome P450"/>
    <property type="match status" value="1"/>
</dbReference>
<dbReference type="RefSeq" id="XP_002116672.1">
    <property type="nucleotide sequence ID" value="XM_002116636.1"/>
</dbReference>
<dbReference type="Pfam" id="PF00067">
    <property type="entry name" value="p450"/>
    <property type="match status" value="1"/>
</dbReference>
<comment type="cofactor">
    <cofactor evidence="2">
        <name>heme</name>
        <dbReference type="ChEBI" id="CHEBI:30413"/>
    </cofactor>
</comment>
<evidence type="ECO:0000256" key="1">
    <source>
        <dbReference type="ARBA" id="ARBA00010617"/>
    </source>
</evidence>
<dbReference type="GeneID" id="6757885"/>
<dbReference type="PRINTS" id="PR00385">
    <property type="entry name" value="P450"/>
</dbReference>
<dbReference type="HOGENOM" id="CLU_001570_5_1_1"/>
<dbReference type="InterPro" id="IPR001128">
    <property type="entry name" value="Cyt_P450"/>
</dbReference>
<dbReference type="CDD" id="cd20659">
    <property type="entry name" value="CYP4B_4F-like"/>
    <property type="match status" value="1"/>
</dbReference>
<dbReference type="GO" id="GO:0016705">
    <property type="term" value="F:oxidoreductase activity, acting on paired donors, with incorporation or reduction of molecular oxygen"/>
    <property type="evidence" value="ECO:0007669"/>
    <property type="project" value="InterPro"/>
</dbReference>
<dbReference type="PRINTS" id="PR00463">
    <property type="entry name" value="EP450I"/>
</dbReference>
<dbReference type="AlphaFoldDB" id="B3S933"/>
<sequence length="498" mass="58842">MSILVVTLTLIIGYLAIVFIQKRKAIVQHLRIRRALEQFPCPPKHWLLGNLVLLGKPDERHIQLKEHYVKSFKTCSVYWLSIFPILSINHSKAAKAIIKASVPKGSWIYAWVRPWLGRGLIFENGNRWKRNRRLLTPSFHYERLQSYLTVFNQCTDTIIQKWTERSQNNQSFNEFEDLTLLSFDSLLQCAFSVKIHCQTSGKNHPYVAAIHRLTRLITDRAFTLLHYIEWIYRLSSKGREFSQLCHFVHQFVEEIIEKRKKELENQEQNNRKEHYDFLDVLLTGRDEDGNGLTVQEIRDEVDTFMFAGHDTTASALSWTFYCLAKYPHYQEKVRREVDVFMSHKNDVEWNDLSEMNYTTMCIKEALRLYTVVPVVERRMDQDMIIDGKLVPSGTIINLELYCICHREESWPNPNDYDPDRFSIENINNRDAFEYLPFSAGQRNCIGQQFAMNEIKVVVAKIIHHFYLEIDPNYDVKPYHSIVNQTETGLWIKAKKRYF</sequence>
<keyword evidence="3" id="KW-0560">Oxidoreductase</keyword>
<keyword evidence="2 3" id="KW-0349">Heme</keyword>
<dbReference type="OrthoDB" id="1470350at2759"/>
<dbReference type="PANTHER" id="PTHR24291:SF201">
    <property type="entry name" value="CYTOCHROME P450, FAMILY 4, SUBFAMILY B, POLYPEPTIDE 7"/>
    <property type="match status" value="1"/>
</dbReference>
<keyword evidence="5" id="KW-1185">Reference proteome</keyword>
<dbReference type="Proteomes" id="UP000009022">
    <property type="component" value="Unassembled WGS sequence"/>
</dbReference>
<dbReference type="GO" id="GO:0020037">
    <property type="term" value="F:heme binding"/>
    <property type="evidence" value="ECO:0007669"/>
    <property type="project" value="InterPro"/>
</dbReference>
<evidence type="ECO:0008006" key="6">
    <source>
        <dbReference type="Google" id="ProtNLM"/>
    </source>
</evidence>
<dbReference type="EMBL" id="DS985257">
    <property type="protein sequence ID" value="EDV20731.1"/>
    <property type="molecule type" value="Genomic_DNA"/>
</dbReference>
<feature type="binding site" description="axial binding residue" evidence="2">
    <location>
        <position position="444"/>
    </location>
    <ligand>
        <name>heme</name>
        <dbReference type="ChEBI" id="CHEBI:30413"/>
    </ligand>
    <ligandPart>
        <name>Fe</name>
        <dbReference type="ChEBI" id="CHEBI:18248"/>
    </ligandPart>
</feature>
<dbReference type="CTD" id="6757885"/>
<evidence type="ECO:0000313" key="5">
    <source>
        <dbReference type="Proteomes" id="UP000009022"/>
    </source>
</evidence>
<dbReference type="InterPro" id="IPR017972">
    <property type="entry name" value="Cyt_P450_CS"/>
</dbReference>
<evidence type="ECO:0000313" key="4">
    <source>
        <dbReference type="EMBL" id="EDV20731.1"/>
    </source>
</evidence>
<dbReference type="InterPro" id="IPR050196">
    <property type="entry name" value="Cytochrome_P450_Monoox"/>
</dbReference>
<dbReference type="FunCoup" id="B3S933">
    <property type="interactions" value="95"/>
</dbReference>
<dbReference type="KEGG" id="tad:TRIADDRAFT_31445"/>
<accession>B3S933</accession>
<reference evidence="4 5" key="1">
    <citation type="journal article" date="2008" name="Nature">
        <title>The Trichoplax genome and the nature of placozoans.</title>
        <authorList>
            <person name="Srivastava M."/>
            <person name="Begovic E."/>
            <person name="Chapman J."/>
            <person name="Putnam N.H."/>
            <person name="Hellsten U."/>
            <person name="Kawashima T."/>
            <person name="Kuo A."/>
            <person name="Mitros T."/>
            <person name="Salamov A."/>
            <person name="Carpenter M.L."/>
            <person name="Signorovitch A.Y."/>
            <person name="Moreno M.A."/>
            <person name="Kamm K."/>
            <person name="Grimwood J."/>
            <person name="Schmutz J."/>
            <person name="Shapiro H."/>
            <person name="Grigoriev I.V."/>
            <person name="Buss L.W."/>
            <person name="Schierwater B."/>
            <person name="Dellaporta S.L."/>
            <person name="Rokhsar D.S."/>
        </authorList>
    </citation>
    <scope>NUCLEOTIDE SEQUENCE [LARGE SCALE GENOMIC DNA]</scope>
    <source>
        <strain evidence="4 5">Grell-BS-1999</strain>
    </source>
</reference>
<dbReference type="OMA" id="WEGPTPK"/>
<dbReference type="InterPro" id="IPR002401">
    <property type="entry name" value="Cyt_P450_E_grp-I"/>
</dbReference>
<dbReference type="PROSITE" id="PS00086">
    <property type="entry name" value="CYTOCHROME_P450"/>
    <property type="match status" value="1"/>
</dbReference>
<name>B3S933_TRIAD</name>
<dbReference type="GO" id="GO:0004497">
    <property type="term" value="F:monooxygenase activity"/>
    <property type="evidence" value="ECO:0007669"/>
    <property type="project" value="UniProtKB-KW"/>
</dbReference>
<dbReference type="InterPro" id="IPR036396">
    <property type="entry name" value="Cyt_P450_sf"/>
</dbReference>
<keyword evidence="3" id="KW-0503">Monooxygenase</keyword>
<dbReference type="STRING" id="10228.B3S933"/>